<dbReference type="InterPro" id="IPR004389">
    <property type="entry name" value="Ribosomal_uL18_bac-type"/>
</dbReference>
<evidence type="ECO:0000256" key="7">
    <source>
        <dbReference type="HAMAP-Rule" id="MF_01337"/>
    </source>
</evidence>
<dbReference type="PANTHER" id="PTHR12899:SF3">
    <property type="entry name" value="LARGE RIBOSOMAL SUBUNIT PROTEIN UL18M"/>
    <property type="match status" value="1"/>
</dbReference>
<dbReference type="NCBIfam" id="TIGR00060">
    <property type="entry name" value="L18_bact"/>
    <property type="match status" value="1"/>
</dbReference>
<dbReference type="EMBL" id="MGJI01000029">
    <property type="protein sequence ID" value="OGN03907.1"/>
    <property type="molecule type" value="Genomic_DNA"/>
</dbReference>
<name>A0A1F8ESR6_9BACT</name>
<dbReference type="InterPro" id="IPR005484">
    <property type="entry name" value="Ribosomal_uL18_bac/plant/anim"/>
</dbReference>
<evidence type="ECO:0000256" key="1">
    <source>
        <dbReference type="ARBA" id="ARBA00007116"/>
    </source>
</evidence>
<dbReference type="PANTHER" id="PTHR12899">
    <property type="entry name" value="39S RIBOSOMAL PROTEIN L18, MITOCHONDRIAL"/>
    <property type="match status" value="1"/>
</dbReference>
<sequence length="118" mass="13126">MKVSKSQHRNKRRARVRAKISGTSLVPRISVFRSNRHLFVQIIDDESRKTVVSSIIKSKKKSSLKGTKTESASVIGETLAKKAQESGITKVVFDRGGYKYHGRVKALAEGLRKGGLKF</sequence>
<protein>
    <recommendedName>
        <fullName evidence="6 7">Large ribosomal subunit protein uL18</fullName>
    </recommendedName>
</protein>
<dbReference type="GO" id="GO:0008097">
    <property type="term" value="F:5S rRNA binding"/>
    <property type="evidence" value="ECO:0007669"/>
    <property type="project" value="TreeGrafter"/>
</dbReference>
<dbReference type="Proteomes" id="UP000177507">
    <property type="component" value="Unassembled WGS sequence"/>
</dbReference>
<evidence type="ECO:0000256" key="4">
    <source>
        <dbReference type="ARBA" id="ARBA00022980"/>
    </source>
</evidence>
<dbReference type="GO" id="GO:0022625">
    <property type="term" value="C:cytosolic large ribosomal subunit"/>
    <property type="evidence" value="ECO:0007669"/>
    <property type="project" value="TreeGrafter"/>
</dbReference>
<reference evidence="8 9" key="1">
    <citation type="journal article" date="2016" name="Nat. Commun.">
        <title>Thousands of microbial genomes shed light on interconnected biogeochemical processes in an aquifer system.</title>
        <authorList>
            <person name="Anantharaman K."/>
            <person name="Brown C.T."/>
            <person name="Hug L.A."/>
            <person name="Sharon I."/>
            <person name="Castelle C.J."/>
            <person name="Probst A.J."/>
            <person name="Thomas B.C."/>
            <person name="Singh A."/>
            <person name="Wilkins M.J."/>
            <person name="Karaoz U."/>
            <person name="Brodie E.L."/>
            <person name="Williams K.H."/>
            <person name="Hubbard S.S."/>
            <person name="Banfield J.F."/>
        </authorList>
    </citation>
    <scope>NUCLEOTIDE SEQUENCE [LARGE SCALE GENOMIC DNA]</scope>
</reference>
<dbReference type="GO" id="GO:0006412">
    <property type="term" value="P:translation"/>
    <property type="evidence" value="ECO:0007669"/>
    <property type="project" value="UniProtKB-UniRule"/>
</dbReference>
<accession>A0A1F8ESR6</accession>
<dbReference type="Pfam" id="PF00861">
    <property type="entry name" value="Ribosomal_L18p"/>
    <property type="match status" value="1"/>
</dbReference>
<dbReference type="SUPFAM" id="SSF53137">
    <property type="entry name" value="Translational machinery components"/>
    <property type="match status" value="1"/>
</dbReference>
<keyword evidence="5 7" id="KW-0687">Ribonucleoprotein</keyword>
<dbReference type="FunFam" id="3.30.420.100:FF:000001">
    <property type="entry name" value="50S ribosomal protein L18"/>
    <property type="match status" value="1"/>
</dbReference>
<proteinExistence type="inferred from homology"/>
<keyword evidence="2 7" id="KW-0699">rRNA-binding</keyword>
<comment type="subunit">
    <text evidence="7">Part of the 50S ribosomal subunit; part of the 5S rRNA/L5/L18/L25 subcomplex. Contacts the 5S and 23S rRNAs.</text>
</comment>
<evidence type="ECO:0000256" key="3">
    <source>
        <dbReference type="ARBA" id="ARBA00022884"/>
    </source>
</evidence>
<dbReference type="Gene3D" id="3.30.420.100">
    <property type="match status" value="1"/>
</dbReference>
<evidence type="ECO:0000313" key="8">
    <source>
        <dbReference type="EMBL" id="OGN03907.1"/>
    </source>
</evidence>
<comment type="similarity">
    <text evidence="1 7">Belongs to the universal ribosomal protein uL18 family.</text>
</comment>
<dbReference type="STRING" id="1802668.A2831_03165"/>
<keyword evidence="4 7" id="KW-0689">Ribosomal protein</keyword>
<evidence type="ECO:0000256" key="2">
    <source>
        <dbReference type="ARBA" id="ARBA00022730"/>
    </source>
</evidence>
<evidence type="ECO:0000256" key="6">
    <source>
        <dbReference type="ARBA" id="ARBA00035197"/>
    </source>
</evidence>
<dbReference type="CDD" id="cd00432">
    <property type="entry name" value="Ribosomal_L18_L5e"/>
    <property type="match status" value="1"/>
</dbReference>
<dbReference type="InterPro" id="IPR057268">
    <property type="entry name" value="Ribosomal_L18"/>
</dbReference>
<comment type="caution">
    <text evidence="8">The sequence shown here is derived from an EMBL/GenBank/DDBJ whole genome shotgun (WGS) entry which is preliminary data.</text>
</comment>
<evidence type="ECO:0000313" key="9">
    <source>
        <dbReference type="Proteomes" id="UP000177507"/>
    </source>
</evidence>
<evidence type="ECO:0000256" key="5">
    <source>
        <dbReference type="ARBA" id="ARBA00023274"/>
    </source>
</evidence>
<gene>
    <name evidence="7" type="primary">rplR</name>
    <name evidence="8" type="ORF">A2831_03165</name>
</gene>
<keyword evidence="3 7" id="KW-0694">RNA-binding</keyword>
<dbReference type="AlphaFoldDB" id="A0A1F8ESR6"/>
<dbReference type="GO" id="GO:0003735">
    <property type="term" value="F:structural constituent of ribosome"/>
    <property type="evidence" value="ECO:0007669"/>
    <property type="project" value="InterPro"/>
</dbReference>
<dbReference type="HAMAP" id="MF_01337_B">
    <property type="entry name" value="Ribosomal_uL18_B"/>
    <property type="match status" value="1"/>
</dbReference>
<comment type="function">
    <text evidence="7">This is one of the proteins that bind and probably mediate the attachment of the 5S RNA into the large ribosomal subunit, where it forms part of the central protuberance.</text>
</comment>
<organism evidence="8 9">
    <name type="scientific">Candidatus Yanofskybacteria bacterium RIFCSPHIGHO2_01_FULL_44_17</name>
    <dbReference type="NCBI Taxonomy" id="1802668"/>
    <lineage>
        <taxon>Bacteria</taxon>
        <taxon>Candidatus Yanofskyibacteriota</taxon>
    </lineage>
</organism>